<evidence type="ECO:0000256" key="1">
    <source>
        <dbReference type="PROSITE-ProRule" id="PRU00276"/>
    </source>
</evidence>
<keyword evidence="3" id="KW-0732">Signal</keyword>
<feature type="region of interest" description="Disordered" evidence="2">
    <location>
        <begin position="537"/>
        <end position="572"/>
    </location>
</feature>
<feature type="compositionally biased region" description="Acidic residues" evidence="2">
    <location>
        <begin position="537"/>
        <end position="557"/>
    </location>
</feature>
<accession>A0ABP1QHG1</accession>
<evidence type="ECO:0000313" key="5">
    <source>
        <dbReference type="EMBL" id="CAL8103050.1"/>
    </source>
</evidence>
<name>A0ABP1QHG1_9HEXA</name>
<feature type="signal peptide" evidence="3">
    <location>
        <begin position="1"/>
        <end position="29"/>
    </location>
</feature>
<dbReference type="InterPro" id="IPR001590">
    <property type="entry name" value="Peptidase_M12B"/>
</dbReference>
<organism evidence="5 6">
    <name type="scientific">Orchesella dallaii</name>
    <dbReference type="NCBI Taxonomy" id="48710"/>
    <lineage>
        <taxon>Eukaryota</taxon>
        <taxon>Metazoa</taxon>
        <taxon>Ecdysozoa</taxon>
        <taxon>Arthropoda</taxon>
        <taxon>Hexapoda</taxon>
        <taxon>Collembola</taxon>
        <taxon>Entomobryomorpha</taxon>
        <taxon>Entomobryoidea</taxon>
        <taxon>Orchesellidae</taxon>
        <taxon>Orchesellinae</taxon>
        <taxon>Orchesella</taxon>
    </lineage>
</organism>
<dbReference type="InterPro" id="IPR024079">
    <property type="entry name" value="MetalloPept_cat_dom_sf"/>
</dbReference>
<reference evidence="5 6" key="1">
    <citation type="submission" date="2024-08" db="EMBL/GenBank/DDBJ databases">
        <authorList>
            <person name="Cucini C."/>
            <person name="Frati F."/>
        </authorList>
    </citation>
    <scope>NUCLEOTIDE SEQUENCE [LARGE SCALE GENOMIC DNA]</scope>
</reference>
<dbReference type="SUPFAM" id="SSF55486">
    <property type="entry name" value="Metalloproteases ('zincins'), catalytic domain"/>
    <property type="match status" value="1"/>
</dbReference>
<sequence>MDQVAPPSFSRVIFFSLVLVGKWLLPCQGSMYRQHYMLLDEERHRINYFEYLVQHTRVSETWEALPNKKEHIITQGLKYDTFFDGGMACKVKLHIDLLRFDLNDVVICLFKDEWEDDEVVEKLKVEINGELLDAKEFHGKVKPVTGYVLYKEASLVTGYIIDSNFYGQVRLLDKFRNHFVVFYIEPFSLGPLYDSKLTEQSIKDKATGSNSHANAILFEYVAHTEISSRSATRVKLPYVVNFTTPSVITSTTTPSTTTDENEPSSTTVKAGFGFHSTTKDPNFHSTTVGPDHHSTTIPRKLKAKGSHFRSSTMKPSHARSTTLDPAMRSFHMTTVKRNLIRTTVTPHPDPNAAMGPSMLGVEPESTTVRDIPIPIKSSTVTPHINSGTTPVGYKSTTVLPTPSTSTTTIPTTFKSTTVTPGPTTSASSTTPDANGDPTDPNDSDEDSATTDANSSDQTDANDQDSTDESQSQEQVPTSENKTPIGYLVYDIPENLLQQPNPSTFQQFPEQMLVGYIPYDVQANLYQSNVANVINNVDDENDSNVIDEEDDDNDDEENVAAAAAPTGNSGKSSSVLMNLDNSITNNIPINLNIIKVGPKNRTIREVHTKLSESSHQRRHLRRRKRWNVKPRPLARPTQLDVDRYDFKRVKRAVSKMKPKAHLAHVHYSMSTVMDDNDIIEELVYPKGPKMKGSVDVFDYMREDALLCKLCIWLQPEFANKFGFLHGEQYGAAEIVDIVRYLNWVFRPMDFSMDYKTDNVGFRAGHVIVSGVPEIDSITEAQWLDTQTQWGYVVMDALKNKFEPDCCVILAYIYKSMSPFGSLSFRRGMCMPDKNLAIVTGNFHGHKIAKFDVYRATAHALGHLMGALNDDDGDVDCHDENSVSYLNPFIMHATHQLNVGVRPNSMRMSFCARLKIAVFLGSSYTHCLVSRNGAYCGNGIVEPGEECDCGAPWQCVYGHQCCGMRDSFSPCKIIDKVPGENCDVPSIVDEPP</sequence>
<evidence type="ECO:0000256" key="3">
    <source>
        <dbReference type="SAM" id="SignalP"/>
    </source>
</evidence>
<comment type="caution">
    <text evidence="5">The sequence shown here is derived from an EMBL/GenBank/DDBJ whole genome shotgun (WGS) entry which is preliminary data.</text>
</comment>
<dbReference type="PANTHER" id="PTHR45702:SF2">
    <property type="entry name" value="KUZBANIAN, ISOFORM A"/>
    <property type="match status" value="1"/>
</dbReference>
<dbReference type="Gene3D" id="4.10.70.10">
    <property type="entry name" value="Disintegrin domain"/>
    <property type="match status" value="1"/>
</dbReference>
<feature type="compositionally biased region" description="Low complexity" evidence="2">
    <location>
        <begin position="395"/>
        <end position="431"/>
    </location>
</feature>
<gene>
    <name evidence="5" type="ORF">ODALV1_LOCUS11334</name>
</gene>
<dbReference type="PANTHER" id="PTHR45702">
    <property type="entry name" value="ADAM10/ADAM17 METALLOPEPTIDASE FAMILY MEMBER"/>
    <property type="match status" value="1"/>
</dbReference>
<dbReference type="EMBL" id="CAXLJM020000034">
    <property type="protein sequence ID" value="CAL8103050.1"/>
    <property type="molecule type" value="Genomic_DNA"/>
</dbReference>
<proteinExistence type="predicted"/>
<evidence type="ECO:0000313" key="6">
    <source>
        <dbReference type="Proteomes" id="UP001642540"/>
    </source>
</evidence>
<feature type="region of interest" description="Disordered" evidence="2">
    <location>
        <begin position="377"/>
        <end position="483"/>
    </location>
</feature>
<feature type="compositionally biased region" description="Acidic residues" evidence="2">
    <location>
        <begin position="439"/>
        <end position="448"/>
    </location>
</feature>
<dbReference type="PROSITE" id="PS50215">
    <property type="entry name" value="ADAM_MEPRO"/>
    <property type="match status" value="1"/>
</dbReference>
<feature type="compositionally biased region" description="Low complexity" evidence="2">
    <location>
        <begin position="249"/>
        <end position="267"/>
    </location>
</feature>
<dbReference type="InterPro" id="IPR036436">
    <property type="entry name" value="Disintegrin_dom_sf"/>
</dbReference>
<comment type="caution">
    <text evidence="1">Lacks conserved residue(s) required for the propagation of feature annotation.</text>
</comment>
<feature type="compositionally biased region" description="Polar residues" evidence="2">
    <location>
        <begin position="308"/>
        <end position="320"/>
    </location>
</feature>
<dbReference type="Gene3D" id="3.40.390.10">
    <property type="entry name" value="Collagenase (Catalytic Domain)"/>
    <property type="match status" value="1"/>
</dbReference>
<evidence type="ECO:0000259" key="4">
    <source>
        <dbReference type="PROSITE" id="PS50215"/>
    </source>
</evidence>
<feature type="chain" id="PRO_5047082730" description="Peptidase M12B domain-containing protein" evidence="3">
    <location>
        <begin position="30"/>
        <end position="990"/>
    </location>
</feature>
<protein>
    <recommendedName>
        <fullName evidence="4">Peptidase M12B domain-containing protein</fullName>
    </recommendedName>
</protein>
<feature type="compositionally biased region" description="Polar residues" evidence="2">
    <location>
        <begin position="377"/>
        <end position="389"/>
    </location>
</feature>
<dbReference type="Proteomes" id="UP001642540">
    <property type="component" value="Unassembled WGS sequence"/>
</dbReference>
<keyword evidence="6" id="KW-1185">Reference proteome</keyword>
<feature type="domain" description="Peptidase M12B" evidence="4">
    <location>
        <begin position="732"/>
        <end position="930"/>
    </location>
</feature>
<feature type="compositionally biased region" description="Polar residues" evidence="2">
    <location>
        <begin position="449"/>
        <end position="458"/>
    </location>
</feature>
<feature type="region of interest" description="Disordered" evidence="2">
    <location>
        <begin position="249"/>
        <end position="320"/>
    </location>
</feature>
<evidence type="ECO:0000256" key="2">
    <source>
        <dbReference type="SAM" id="MobiDB-lite"/>
    </source>
</evidence>
<dbReference type="InterPro" id="IPR051489">
    <property type="entry name" value="ADAM_Metalloproteinase"/>
</dbReference>